<evidence type="ECO:0000256" key="1">
    <source>
        <dbReference type="SAM" id="MobiDB-lite"/>
    </source>
</evidence>
<feature type="region of interest" description="Disordered" evidence="1">
    <location>
        <begin position="1"/>
        <end position="21"/>
    </location>
</feature>
<feature type="transmembrane region" description="Helical" evidence="2">
    <location>
        <begin position="113"/>
        <end position="135"/>
    </location>
</feature>
<dbReference type="Proteomes" id="UP000054423">
    <property type="component" value="Unassembled WGS sequence"/>
</dbReference>
<keyword evidence="2" id="KW-0812">Transmembrane</keyword>
<feature type="non-terminal residue" evidence="3">
    <location>
        <position position="1"/>
    </location>
</feature>
<dbReference type="EMBL" id="KI682514">
    <property type="protein sequence ID" value="ETL81468.1"/>
    <property type="molecule type" value="Genomic_DNA"/>
</dbReference>
<evidence type="ECO:0000256" key="2">
    <source>
        <dbReference type="SAM" id="Phobius"/>
    </source>
</evidence>
<dbReference type="InterPro" id="IPR010530">
    <property type="entry name" value="B12D"/>
</dbReference>
<keyword evidence="2" id="KW-1133">Transmembrane helix</keyword>
<keyword evidence="2" id="KW-0472">Membrane</keyword>
<accession>W2K8H8</accession>
<dbReference type="AlphaFoldDB" id="W2K8H8"/>
<dbReference type="OrthoDB" id="154060at2759"/>
<reference evidence="3" key="1">
    <citation type="submission" date="2013-11" db="EMBL/GenBank/DDBJ databases">
        <title>The Genome Sequence of Phytophthora parasitica CHvinca01.</title>
        <authorList>
            <consortium name="The Broad Institute Genomics Platform"/>
            <person name="Russ C."/>
            <person name="Tyler B."/>
            <person name="Panabieres F."/>
            <person name="Shan W."/>
            <person name="Tripathy S."/>
            <person name="Grunwald N."/>
            <person name="Machado M."/>
            <person name="Johnson C.S."/>
            <person name="Arredondo F."/>
            <person name="Hong C."/>
            <person name="Coffey M."/>
            <person name="Young S.K."/>
            <person name="Zeng Q."/>
            <person name="Gargeya S."/>
            <person name="Fitzgerald M."/>
            <person name="Abouelleil A."/>
            <person name="Alvarado L."/>
            <person name="Chapman S.B."/>
            <person name="Gainer-Dewar J."/>
            <person name="Goldberg J."/>
            <person name="Griggs A."/>
            <person name="Gujja S."/>
            <person name="Hansen M."/>
            <person name="Howarth C."/>
            <person name="Imamovic A."/>
            <person name="Ireland A."/>
            <person name="Larimer J."/>
            <person name="McCowan C."/>
            <person name="Murphy C."/>
            <person name="Pearson M."/>
            <person name="Poon T.W."/>
            <person name="Priest M."/>
            <person name="Roberts A."/>
            <person name="Saif S."/>
            <person name="Shea T."/>
            <person name="Sykes S."/>
            <person name="Wortman J."/>
            <person name="Nusbaum C."/>
            <person name="Birren B."/>
        </authorList>
    </citation>
    <scope>NUCLEOTIDE SEQUENCE [LARGE SCALE GENOMIC DNA]</scope>
    <source>
        <strain evidence="3">CHvinca01</strain>
    </source>
</reference>
<proteinExistence type="predicted"/>
<sequence length="200" mass="23386">PLDKHLKDSKPKRWSMRPGTTSTSSIILIQYEPKTIHRISKMPSRCVSAAPCSCLHRSNMRLYWWPIADLNGLHSPIFYQVNAKVFFICKMVQVIKRQGYKLLNLWTTDKGTFPVVFCASFAAVAATGMSLRYLFLNPDVYVNKDERFTSLHHTLEPREDRGSAWRQFRFRMANLKRNPINQSRQFDELFAKEENKSVKR</sequence>
<name>W2K8H8_PHYNI</name>
<feature type="compositionally biased region" description="Basic and acidic residues" evidence="1">
    <location>
        <begin position="1"/>
        <end position="11"/>
    </location>
</feature>
<dbReference type="VEuPathDB" id="FungiDB:PPTG_05202"/>
<protein>
    <submittedName>
        <fullName evidence="3">Uncharacterized protein</fullName>
    </submittedName>
</protein>
<organism evidence="3">
    <name type="scientific">Phytophthora nicotianae</name>
    <name type="common">Potato buckeye rot agent</name>
    <name type="synonym">Phytophthora parasitica</name>
    <dbReference type="NCBI Taxonomy" id="4792"/>
    <lineage>
        <taxon>Eukaryota</taxon>
        <taxon>Sar</taxon>
        <taxon>Stramenopiles</taxon>
        <taxon>Oomycota</taxon>
        <taxon>Peronosporomycetes</taxon>
        <taxon>Peronosporales</taxon>
        <taxon>Peronosporaceae</taxon>
        <taxon>Phytophthora</taxon>
    </lineage>
</organism>
<dbReference type="Pfam" id="PF06522">
    <property type="entry name" value="B12D"/>
    <property type="match status" value="1"/>
</dbReference>
<evidence type="ECO:0000313" key="3">
    <source>
        <dbReference type="EMBL" id="ETL81468.1"/>
    </source>
</evidence>
<gene>
    <name evidence="3" type="ORF">L917_18242</name>
</gene>
<dbReference type="VEuPathDB" id="FungiDB:PPTG_05203"/>